<dbReference type="FunFam" id="3.30.1490.20:FF:000006">
    <property type="entry name" value="phosphoribosylamine--glycine ligase, chloroplastic-like"/>
    <property type="match status" value="1"/>
</dbReference>
<dbReference type="InterPro" id="IPR020562">
    <property type="entry name" value="PRibGlycinamide_synth_N"/>
</dbReference>
<evidence type="ECO:0000256" key="1">
    <source>
        <dbReference type="ARBA" id="ARBA00001936"/>
    </source>
</evidence>
<dbReference type="EMBL" id="AP019697">
    <property type="protein sequence ID" value="BBK24545.1"/>
    <property type="molecule type" value="Genomic_DNA"/>
</dbReference>
<dbReference type="GeneID" id="92715697"/>
<comment type="catalytic activity">
    <reaction evidence="14">
        <text>5-phospho-beta-D-ribosylamine + glycine + ATP = N(1)-(5-phospho-beta-D-ribosyl)glycinamide + ADP + phosphate + H(+)</text>
        <dbReference type="Rhea" id="RHEA:17453"/>
        <dbReference type="ChEBI" id="CHEBI:15378"/>
        <dbReference type="ChEBI" id="CHEBI:30616"/>
        <dbReference type="ChEBI" id="CHEBI:43474"/>
        <dbReference type="ChEBI" id="CHEBI:57305"/>
        <dbReference type="ChEBI" id="CHEBI:58681"/>
        <dbReference type="ChEBI" id="CHEBI:143788"/>
        <dbReference type="ChEBI" id="CHEBI:456216"/>
        <dbReference type="EC" id="6.3.4.13"/>
    </reaction>
</comment>
<dbReference type="GO" id="GO:0009113">
    <property type="term" value="P:purine nucleobase biosynthetic process"/>
    <property type="evidence" value="ECO:0007669"/>
    <property type="project" value="InterPro"/>
</dbReference>
<keyword evidence="6" id="KW-0479">Metal-binding</keyword>
<evidence type="ECO:0000313" key="17">
    <source>
        <dbReference type="EMBL" id="BBK24545.1"/>
    </source>
</evidence>
<dbReference type="PROSITE" id="PS50975">
    <property type="entry name" value="ATP_GRASP"/>
    <property type="match status" value="1"/>
</dbReference>
<evidence type="ECO:0000313" key="18">
    <source>
        <dbReference type="Proteomes" id="UP000320585"/>
    </source>
</evidence>
<dbReference type="NCBIfam" id="TIGR00877">
    <property type="entry name" value="purD"/>
    <property type="match status" value="1"/>
</dbReference>
<evidence type="ECO:0000256" key="12">
    <source>
        <dbReference type="ARBA" id="ARBA00042242"/>
    </source>
</evidence>
<comment type="similarity">
    <text evidence="11 14">Belongs to the GARS family.</text>
</comment>
<dbReference type="Pfam" id="PF02844">
    <property type="entry name" value="GARS_N"/>
    <property type="match status" value="1"/>
</dbReference>
<comment type="cofactor">
    <cofactor evidence="2">
        <name>Mg(2+)</name>
        <dbReference type="ChEBI" id="CHEBI:18420"/>
    </cofactor>
</comment>
<keyword evidence="8 14" id="KW-0658">Purine biosynthesis</keyword>
<evidence type="ECO:0000256" key="9">
    <source>
        <dbReference type="ARBA" id="ARBA00022840"/>
    </source>
</evidence>
<dbReference type="InterPro" id="IPR020560">
    <property type="entry name" value="PRibGlycinamide_synth_C-dom"/>
</dbReference>
<dbReference type="SUPFAM" id="SSF52440">
    <property type="entry name" value="PreATP-grasp domain"/>
    <property type="match status" value="1"/>
</dbReference>
<dbReference type="Proteomes" id="UP000320585">
    <property type="component" value="Chromosome"/>
</dbReference>
<dbReference type="Gene3D" id="3.40.50.20">
    <property type="match status" value="1"/>
</dbReference>
<evidence type="ECO:0000256" key="6">
    <source>
        <dbReference type="ARBA" id="ARBA00022723"/>
    </source>
</evidence>
<keyword evidence="9 15" id="KW-0067">ATP-binding</keyword>
<dbReference type="AlphaFoldDB" id="A0A8E4BRV6"/>
<comment type="cofactor">
    <cofactor evidence="1">
        <name>Mn(2+)</name>
        <dbReference type="ChEBI" id="CHEBI:29035"/>
    </cofactor>
</comment>
<accession>A0A8E4BRV6</accession>
<sequence length="425" mass="45661">MKVLVIGSGGREHALLWKLSQSPSVTELYAVPGNEGMADIASLVPVKSNEDILDFARLMQIDLTVAGPETVLTEGLADQFEAEGLAFFGPPKAAARIEGSKSFAKSLMKKYGIPTAAYEVFTDEDKAVEYLKTQSFPIVIKADGLAAGKGVIIAKDLEEATHTVKDMLEGNSFGDAGRSVVIEEFMTGEEASVLCFCDGTTVVPMVSSQDHKRIGDGDTGPNTGGMGAYAPAPVMTRELIEEANVRILRPMAAAMKKEGYPFKGCLYAGLMITDEGPKVVEFNCRFGDPETEAVLPLLDGDLAQIMLDCVNGKLTHEEVTWKDGYAVDVVLASGGYPASHTSGEIISGIEDAKKEDCIVFHAGTAKKNGEFVVNGGRVLNVVAIAPTLEEAKEKAYKGVSRIHWMGMQYRHDIADKGIKHLKDHQ</sequence>
<keyword evidence="5 14" id="KW-0436">Ligase</keyword>
<dbReference type="InterPro" id="IPR011761">
    <property type="entry name" value="ATP-grasp"/>
</dbReference>
<dbReference type="GO" id="GO:0046872">
    <property type="term" value="F:metal ion binding"/>
    <property type="evidence" value="ECO:0007669"/>
    <property type="project" value="UniProtKB-KW"/>
</dbReference>
<dbReference type="Gene3D" id="3.30.470.20">
    <property type="entry name" value="ATP-grasp fold, B domain"/>
    <property type="match status" value="1"/>
</dbReference>
<dbReference type="GO" id="GO:0005524">
    <property type="term" value="F:ATP binding"/>
    <property type="evidence" value="ECO:0007669"/>
    <property type="project" value="UniProtKB-UniRule"/>
</dbReference>
<proteinExistence type="inferred from homology"/>
<dbReference type="KEGG" id="dho:Dia5BBH33_04800"/>
<dbReference type="Gene3D" id="3.90.600.10">
    <property type="entry name" value="Phosphoribosylglycinamide synthetase, C-terminal domain"/>
    <property type="match status" value="1"/>
</dbReference>
<dbReference type="InterPro" id="IPR037123">
    <property type="entry name" value="PRibGlycinamide_synth_C_sf"/>
</dbReference>
<dbReference type="OrthoDB" id="9807240at2"/>
<protein>
    <recommendedName>
        <fullName evidence="4 14">Phosphoribosylamine--glycine ligase</fullName>
        <ecNumber evidence="4 14">6.3.4.13</ecNumber>
    </recommendedName>
    <alternativeName>
        <fullName evidence="14">GARS</fullName>
    </alternativeName>
    <alternativeName>
        <fullName evidence="12 14">Glycinamide ribonucleotide synthetase</fullName>
    </alternativeName>
    <alternativeName>
        <fullName evidence="13 14">Phosphoribosylglycinamide synthetase</fullName>
    </alternativeName>
</protein>
<evidence type="ECO:0000256" key="10">
    <source>
        <dbReference type="ARBA" id="ARBA00023211"/>
    </source>
</evidence>
<dbReference type="GO" id="GO:0006189">
    <property type="term" value="P:'de novo' IMP biosynthetic process"/>
    <property type="evidence" value="ECO:0007669"/>
    <property type="project" value="UniProtKB-UniRule"/>
</dbReference>
<dbReference type="UniPathway" id="UPA00074">
    <property type="reaction ID" value="UER00125"/>
</dbReference>
<dbReference type="GO" id="GO:0004637">
    <property type="term" value="F:phosphoribosylamine-glycine ligase activity"/>
    <property type="evidence" value="ECO:0007669"/>
    <property type="project" value="UniProtKB-UniRule"/>
</dbReference>
<evidence type="ECO:0000256" key="14">
    <source>
        <dbReference type="HAMAP-Rule" id="MF_00138"/>
    </source>
</evidence>
<evidence type="ECO:0000256" key="7">
    <source>
        <dbReference type="ARBA" id="ARBA00022741"/>
    </source>
</evidence>
<dbReference type="PANTHER" id="PTHR43472">
    <property type="entry name" value="PHOSPHORIBOSYLAMINE--GLYCINE LIGASE"/>
    <property type="match status" value="1"/>
</dbReference>
<dbReference type="InterPro" id="IPR020561">
    <property type="entry name" value="PRibGlycinamid_synth_ATP-grasp"/>
</dbReference>
<dbReference type="FunFam" id="3.90.600.10:FF:000001">
    <property type="entry name" value="Trifunctional purine biosynthetic protein adenosine-3"/>
    <property type="match status" value="1"/>
</dbReference>
<evidence type="ECO:0000256" key="13">
    <source>
        <dbReference type="ARBA" id="ARBA00042864"/>
    </source>
</evidence>
<dbReference type="InterPro" id="IPR000115">
    <property type="entry name" value="PRibGlycinamide_synth"/>
</dbReference>
<dbReference type="InterPro" id="IPR016185">
    <property type="entry name" value="PreATP-grasp_dom_sf"/>
</dbReference>
<name>A0A8E4BRV6_9FIRM</name>
<comment type="pathway">
    <text evidence="3 14">Purine metabolism; IMP biosynthesis via de novo pathway; N(1)-(5-phospho-D-ribosyl)glycinamide from 5-phospho-alpha-D-ribose 1-diphosphate: step 2/2.</text>
</comment>
<evidence type="ECO:0000256" key="5">
    <source>
        <dbReference type="ARBA" id="ARBA00022598"/>
    </source>
</evidence>
<dbReference type="SUPFAM" id="SSF56059">
    <property type="entry name" value="Glutathione synthetase ATP-binding domain-like"/>
    <property type="match status" value="1"/>
</dbReference>
<dbReference type="FunFam" id="3.30.470.20:FF:000018">
    <property type="entry name" value="Trifunctional purine biosynthetic protein adenosine-3"/>
    <property type="match status" value="1"/>
</dbReference>
<organism evidence="17 18">
    <name type="scientific">Dialister hominis</name>
    <dbReference type="NCBI Taxonomy" id="2582419"/>
    <lineage>
        <taxon>Bacteria</taxon>
        <taxon>Bacillati</taxon>
        <taxon>Bacillota</taxon>
        <taxon>Negativicutes</taxon>
        <taxon>Veillonellales</taxon>
        <taxon>Veillonellaceae</taxon>
        <taxon>Dialister</taxon>
    </lineage>
</organism>
<dbReference type="SMART" id="SM01209">
    <property type="entry name" value="GARS_A"/>
    <property type="match status" value="1"/>
</dbReference>
<dbReference type="RefSeq" id="WP_022383115.1">
    <property type="nucleotide sequence ID" value="NZ_AP019697.1"/>
</dbReference>
<dbReference type="SMART" id="SM01210">
    <property type="entry name" value="GARS_C"/>
    <property type="match status" value="1"/>
</dbReference>
<evidence type="ECO:0000256" key="11">
    <source>
        <dbReference type="ARBA" id="ARBA00038345"/>
    </source>
</evidence>
<dbReference type="Gene3D" id="3.30.1490.20">
    <property type="entry name" value="ATP-grasp fold, A domain"/>
    <property type="match status" value="1"/>
</dbReference>
<evidence type="ECO:0000256" key="3">
    <source>
        <dbReference type="ARBA" id="ARBA00005174"/>
    </source>
</evidence>
<evidence type="ECO:0000256" key="4">
    <source>
        <dbReference type="ARBA" id="ARBA00013255"/>
    </source>
</evidence>
<evidence type="ECO:0000256" key="8">
    <source>
        <dbReference type="ARBA" id="ARBA00022755"/>
    </source>
</evidence>
<dbReference type="PANTHER" id="PTHR43472:SF1">
    <property type="entry name" value="PHOSPHORIBOSYLAMINE--GLYCINE LIGASE, CHLOROPLASTIC"/>
    <property type="match status" value="1"/>
</dbReference>
<feature type="domain" description="ATP-grasp" evidence="16">
    <location>
        <begin position="105"/>
        <end position="311"/>
    </location>
</feature>
<dbReference type="InterPro" id="IPR020559">
    <property type="entry name" value="PRibGlycinamide_synth_CS"/>
</dbReference>
<keyword evidence="10" id="KW-0464">Manganese</keyword>
<reference evidence="18" key="1">
    <citation type="submission" date="2019-05" db="EMBL/GenBank/DDBJ databases">
        <title>Complete genome sequencing of Dialister sp. strain 5BBH33.</title>
        <authorList>
            <person name="Sakamoto M."/>
            <person name="Murakami T."/>
            <person name="Mori H."/>
        </authorList>
    </citation>
    <scope>NUCLEOTIDE SEQUENCE [LARGE SCALE GENOMIC DNA]</scope>
    <source>
        <strain evidence="18">5BBH33</strain>
    </source>
</reference>
<dbReference type="Pfam" id="PF01071">
    <property type="entry name" value="GARS_A"/>
    <property type="match status" value="1"/>
</dbReference>
<dbReference type="SUPFAM" id="SSF51246">
    <property type="entry name" value="Rudiment single hybrid motif"/>
    <property type="match status" value="1"/>
</dbReference>
<gene>
    <name evidence="14 17" type="primary">purD</name>
    <name evidence="17" type="ORF">Dia5BBH33_04800</name>
</gene>
<dbReference type="HAMAP" id="MF_00138">
    <property type="entry name" value="GARS"/>
    <property type="match status" value="1"/>
</dbReference>
<dbReference type="EC" id="6.3.4.13" evidence="4 14"/>
<keyword evidence="18" id="KW-1185">Reference proteome</keyword>
<evidence type="ECO:0000256" key="2">
    <source>
        <dbReference type="ARBA" id="ARBA00001946"/>
    </source>
</evidence>
<keyword evidence="7 15" id="KW-0547">Nucleotide-binding</keyword>
<dbReference type="Pfam" id="PF02843">
    <property type="entry name" value="GARS_C"/>
    <property type="match status" value="1"/>
</dbReference>
<dbReference type="PROSITE" id="PS00184">
    <property type="entry name" value="GARS"/>
    <property type="match status" value="1"/>
</dbReference>
<dbReference type="InterPro" id="IPR011054">
    <property type="entry name" value="Rudment_hybrid_motif"/>
</dbReference>
<dbReference type="InterPro" id="IPR013815">
    <property type="entry name" value="ATP_grasp_subdomain_1"/>
</dbReference>
<evidence type="ECO:0000259" key="16">
    <source>
        <dbReference type="PROSITE" id="PS50975"/>
    </source>
</evidence>
<evidence type="ECO:0000256" key="15">
    <source>
        <dbReference type="PROSITE-ProRule" id="PRU00409"/>
    </source>
</evidence>